<dbReference type="PANTHER" id="PTHR47942:SF63">
    <property type="entry name" value="PENTATRICOPEPTIDE REPEAT-CONTAINING PROTEIN"/>
    <property type="match status" value="1"/>
</dbReference>
<protein>
    <submittedName>
        <fullName evidence="2">Uncharacterized protein</fullName>
    </submittedName>
</protein>
<dbReference type="Gene3D" id="1.25.40.10">
    <property type="entry name" value="Tetratricopeptide repeat domain"/>
    <property type="match status" value="2"/>
</dbReference>
<accession>A0A9W7L0Q8</accession>
<evidence type="ECO:0000313" key="3">
    <source>
        <dbReference type="Proteomes" id="UP001165065"/>
    </source>
</evidence>
<dbReference type="Proteomes" id="UP001165065">
    <property type="component" value="Unassembled WGS sequence"/>
</dbReference>
<comment type="caution">
    <text evidence="2">The sequence shown here is derived from an EMBL/GenBank/DDBJ whole genome shotgun (WGS) entry which is preliminary data.</text>
</comment>
<dbReference type="OrthoDB" id="10401556at2759"/>
<dbReference type="AlphaFoldDB" id="A0A9W7L0Q8"/>
<keyword evidence="1" id="KW-0677">Repeat</keyword>
<proteinExistence type="predicted"/>
<dbReference type="InterPro" id="IPR051222">
    <property type="entry name" value="PPR/CCM1_RNA-binding"/>
</dbReference>
<dbReference type="PANTHER" id="PTHR47942">
    <property type="entry name" value="TETRATRICOPEPTIDE REPEAT (TPR)-LIKE SUPERFAMILY PROTEIN-RELATED"/>
    <property type="match status" value="1"/>
</dbReference>
<evidence type="ECO:0000256" key="1">
    <source>
        <dbReference type="ARBA" id="ARBA00022737"/>
    </source>
</evidence>
<dbReference type="InterPro" id="IPR011990">
    <property type="entry name" value="TPR-like_helical_dom_sf"/>
</dbReference>
<keyword evidence="3" id="KW-1185">Reference proteome</keyword>
<name>A0A9W7L0Q8_9STRA</name>
<sequence>MRELSTFSPTRYLSIPTQSVDTKVATKVDSTSSIDRLSPGPQDAKTAYLHRKGHPSTREKGLHGHKLSKMPVKVMYNRLCGIYHTLKFPPSDATDTAPRLTYKEKSIEHRRARELIDAIVQTLRKHSTATCPFVRVEDGSIWEGAPWAIRLLGSRKNELNLRPDPEAAHLLLRRISRASPTSVPGPDLELCYNAMLAVCGVTKDGRLAREVYGELRGEGERASTEPASALRTLNAAASAMANGKMWEEARDTLRDAGELDSYGRVTMMKVARGMRDVEEGRRVLEGWKDERSKFLGWSILVDIIKEQGEEWADVEEILSSALELASKEKGGKNGAGNKPSDLSMSYAGVLSPSILAAAKFGAWDVVRETVEDIEKGQYRLTSVYAHAIRGVKEGVEGGAFEVEEGMELVGRVFNRVLQLYEEGVMDKRRRFEMETAFYWVATFAADVVGAGKEKGVELEREERVKIAKWLLGWMEKVLENQSIIQGGKRPTMSAYTQVMATMGRAGEGAKAWDMFLYEAEADKEEIRRHASAGFRANNDGWAVTNSVGWNVVLKGCLFDEAGPAWSRAEEIFEAMASHTMRNDCTWFHVLEVAAAAGEVEEAMRYLERMIREERKNAEKIGPNKGHFRVVLSAIKGGIERLKEGDERFRAEEYTNMVVKVVSQGIGVLRLESYYDLMGAAMGTLSSLGREGDGVRVLMDVVRNAEQGGRLNCSLDDALVRIVRGCRMAERGVKESVEAAMEMGEEMGLDKTMELYRAATASVAEGGSGDSSGWAMGIFDDAVDRGLHKGGEVVGLNGSLDLHGCNVPLAIGGVHWIAEKAGKEGWNELVIVTGNERAEGEGIRNNVIKELDEAGCEGFYTVDKNQNGKNKGRINVMGKSSIEKVSKCLMRKRSES</sequence>
<gene>
    <name evidence="2" type="ORF">TrCOL_g2262</name>
</gene>
<reference evidence="3" key="1">
    <citation type="journal article" date="2023" name="Commun. Biol.">
        <title>Genome analysis of Parmales, the sister group of diatoms, reveals the evolutionary specialization of diatoms from phago-mixotrophs to photoautotrophs.</title>
        <authorList>
            <person name="Ban H."/>
            <person name="Sato S."/>
            <person name="Yoshikawa S."/>
            <person name="Yamada K."/>
            <person name="Nakamura Y."/>
            <person name="Ichinomiya M."/>
            <person name="Sato N."/>
            <person name="Blanc-Mathieu R."/>
            <person name="Endo H."/>
            <person name="Kuwata A."/>
            <person name="Ogata H."/>
        </authorList>
    </citation>
    <scope>NUCLEOTIDE SEQUENCE [LARGE SCALE GENOMIC DNA]</scope>
</reference>
<evidence type="ECO:0000313" key="2">
    <source>
        <dbReference type="EMBL" id="GMI19803.1"/>
    </source>
</evidence>
<dbReference type="EMBL" id="BRYA01000500">
    <property type="protein sequence ID" value="GMI19803.1"/>
    <property type="molecule type" value="Genomic_DNA"/>
</dbReference>
<organism evidence="2 3">
    <name type="scientific">Triparma columacea</name>
    <dbReference type="NCBI Taxonomy" id="722753"/>
    <lineage>
        <taxon>Eukaryota</taxon>
        <taxon>Sar</taxon>
        <taxon>Stramenopiles</taxon>
        <taxon>Ochrophyta</taxon>
        <taxon>Bolidophyceae</taxon>
        <taxon>Parmales</taxon>
        <taxon>Triparmaceae</taxon>
        <taxon>Triparma</taxon>
    </lineage>
</organism>